<comment type="similarity">
    <text evidence="1">Belongs to the glycosyl hydrolase 2 family.</text>
</comment>
<organism evidence="5 6">
    <name type="scientific">Alicyclobacillus fodiniaquatilis</name>
    <dbReference type="NCBI Taxonomy" id="1661150"/>
    <lineage>
        <taxon>Bacteria</taxon>
        <taxon>Bacillati</taxon>
        <taxon>Bacillota</taxon>
        <taxon>Bacilli</taxon>
        <taxon>Bacillales</taxon>
        <taxon>Alicyclobacillaceae</taxon>
        <taxon>Alicyclobacillus</taxon>
    </lineage>
</organism>
<dbReference type="SUPFAM" id="SSF49303">
    <property type="entry name" value="beta-Galactosidase/glucuronidase domain"/>
    <property type="match status" value="1"/>
</dbReference>
<evidence type="ECO:0000256" key="3">
    <source>
        <dbReference type="ARBA" id="ARBA00023295"/>
    </source>
</evidence>
<sequence>MRHKSLREKINLNREWRFVRGDWKVFNANGPEQIDYDDSEWSHIGLPHSFSIPYFMENNWYIGVGWYRKHLECLSDWENKIIYLEFDGVFQVAEVYVNGKLAGKHEGGYTGFNIRIDELLQLGDNVIAVRVNNEWNGKIAPRSGEHIFSGGIYRDVSLTVTEPLHIAWNGTFVSTPLLSTFGENIQMQVRMQTEVTNQSSTNKLATVRTIVWDEQGNILTSIEGAHVVPAGGTYQFDTLSESVFNPRLWCPEDPYLYRISSEVIAEGAITDIYEDLMGFRWMEWTADEGFYLNGRHLYLNGANVHQDQAGWGDAVTQAAIYRDVKMIKDAGMNFIRGSHYPHHPVFAKACDHYGILFWSEATFWGMGGSDDTGERKNWQTSGYPVLEKEQLGFEQSATQQLREMIRINRNRPSIIAWSMGNEPFFSHESVKDKAIELIQKMVKVSHEEDPTRKAAIGGAQRWQLDNPEIADVAGLNGDGGSFYLKWEGDERCDDPESNRPECPQLISEYGSVVMDRPGEYRPFYDHVSASKTDPFRFYAPKWRCGQALWAGFHHGSQVNDMGHMGIIDYYRLPLRSWYWYRFNYFANQVGAVSSEIDYLGIRAPAAGRSEPNWPKTGEPKRIKLYPGVGSKTTIKNDGTDDTQLIVELVDETGRRVNATADIQLKVLNGPGQFPSYNPKLIASDSGLEIIEGLGAIAFRSYYAGETVLSATSPGLEGALLTITTVGDEILREPDLMIPRVPSKACLTDWANSEIMDLSTYRPNRASSEAKGYEMSNANNADRSISWRASSANSEEWWLLDLEGVKYPKRIELEFDCKGVYQFVLEGSMDGSLWRPLLDYRHNRAEIDALKALLEPLAYRYVRIFFTSLPTGTAANLKWFGLFGTNHA</sequence>
<evidence type="ECO:0000313" key="6">
    <source>
        <dbReference type="Proteomes" id="UP001597079"/>
    </source>
</evidence>
<dbReference type="GO" id="GO:0016787">
    <property type="term" value="F:hydrolase activity"/>
    <property type="evidence" value="ECO:0007669"/>
    <property type="project" value="UniProtKB-KW"/>
</dbReference>
<accession>A0ABW4JP01</accession>
<dbReference type="EMBL" id="JBHUCX010000073">
    <property type="protein sequence ID" value="MFD1676567.1"/>
    <property type="molecule type" value="Genomic_DNA"/>
</dbReference>
<dbReference type="Pfam" id="PF00703">
    <property type="entry name" value="Glyco_hydro_2"/>
    <property type="match status" value="1"/>
</dbReference>
<dbReference type="InterPro" id="IPR008979">
    <property type="entry name" value="Galactose-bd-like_sf"/>
</dbReference>
<dbReference type="InterPro" id="IPR036156">
    <property type="entry name" value="Beta-gal/glucu_dom_sf"/>
</dbReference>
<dbReference type="InterPro" id="IPR006102">
    <property type="entry name" value="Ig-like_GH2"/>
</dbReference>
<dbReference type="PROSITE" id="PS50022">
    <property type="entry name" value="FA58C_3"/>
    <property type="match status" value="1"/>
</dbReference>
<dbReference type="Pfam" id="PF00754">
    <property type="entry name" value="F5_F8_type_C"/>
    <property type="match status" value="1"/>
</dbReference>
<dbReference type="Pfam" id="PF02836">
    <property type="entry name" value="Glyco_hydro_2_C"/>
    <property type="match status" value="1"/>
</dbReference>
<dbReference type="Pfam" id="PF02837">
    <property type="entry name" value="Glyco_hydro_2_N"/>
    <property type="match status" value="1"/>
</dbReference>
<keyword evidence="2 5" id="KW-0378">Hydrolase</keyword>
<proteinExistence type="inferred from homology"/>
<evidence type="ECO:0000313" key="5">
    <source>
        <dbReference type="EMBL" id="MFD1676567.1"/>
    </source>
</evidence>
<comment type="caution">
    <text evidence="5">The sequence shown here is derived from an EMBL/GenBank/DDBJ whole genome shotgun (WGS) entry which is preliminary data.</text>
</comment>
<dbReference type="SUPFAM" id="SSF51445">
    <property type="entry name" value="(Trans)glycosidases"/>
    <property type="match status" value="1"/>
</dbReference>
<feature type="domain" description="F5/8 type C" evidence="4">
    <location>
        <begin position="745"/>
        <end position="884"/>
    </location>
</feature>
<dbReference type="InterPro" id="IPR051913">
    <property type="entry name" value="GH2_Domain-Containing"/>
</dbReference>
<dbReference type="Proteomes" id="UP001597079">
    <property type="component" value="Unassembled WGS sequence"/>
</dbReference>
<dbReference type="InterPro" id="IPR006104">
    <property type="entry name" value="Glyco_hydro_2_N"/>
</dbReference>
<dbReference type="InterPro" id="IPR017853">
    <property type="entry name" value="GH"/>
</dbReference>
<dbReference type="PRINTS" id="PR00132">
    <property type="entry name" value="GLHYDRLASE2"/>
</dbReference>
<evidence type="ECO:0000259" key="4">
    <source>
        <dbReference type="PROSITE" id="PS50022"/>
    </source>
</evidence>
<dbReference type="InterPro" id="IPR006101">
    <property type="entry name" value="Glyco_hydro_2"/>
</dbReference>
<dbReference type="SUPFAM" id="SSF49785">
    <property type="entry name" value="Galactose-binding domain-like"/>
    <property type="match status" value="2"/>
</dbReference>
<evidence type="ECO:0000256" key="2">
    <source>
        <dbReference type="ARBA" id="ARBA00022801"/>
    </source>
</evidence>
<dbReference type="PANTHER" id="PTHR42732:SF1">
    <property type="entry name" value="BETA-MANNOSIDASE"/>
    <property type="match status" value="1"/>
</dbReference>
<dbReference type="Gene3D" id="2.60.120.260">
    <property type="entry name" value="Galactose-binding domain-like"/>
    <property type="match status" value="2"/>
</dbReference>
<dbReference type="Gene3D" id="2.60.40.10">
    <property type="entry name" value="Immunoglobulins"/>
    <property type="match status" value="2"/>
</dbReference>
<dbReference type="PANTHER" id="PTHR42732">
    <property type="entry name" value="BETA-GALACTOSIDASE"/>
    <property type="match status" value="1"/>
</dbReference>
<dbReference type="Gene3D" id="3.20.20.80">
    <property type="entry name" value="Glycosidases"/>
    <property type="match status" value="1"/>
</dbReference>
<keyword evidence="3" id="KW-0326">Glycosidase</keyword>
<protein>
    <submittedName>
        <fullName evidence="5">Glycoside hydrolase family 2 TIM barrel-domain containing protein</fullName>
    </submittedName>
</protein>
<keyword evidence="6" id="KW-1185">Reference proteome</keyword>
<gene>
    <name evidence="5" type="ORF">ACFSB2_17890</name>
</gene>
<dbReference type="InterPro" id="IPR013783">
    <property type="entry name" value="Ig-like_fold"/>
</dbReference>
<name>A0ABW4JP01_9BACL</name>
<evidence type="ECO:0000256" key="1">
    <source>
        <dbReference type="ARBA" id="ARBA00007401"/>
    </source>
</evidence>
<dbReference type="InterPro" id="IPR006103">
    <property type="entry name" value="Glyco_hydro_2_cat"/>
</dbReference>
<dbReference type="RefSeq" id="WP_377944472.1">
    <property type="nucleotide sequence ID" value="NZ_JBHUCX010000073.1"/>
</dbReference>
<dbReference type="InterPro" id="IPR000421">
    <property type="entry name" value="FA58C"/>
</dbReference>
<reference evidence="6" key="1">
    <citation type="journal article" date="2019" name="Int. J. Syst. Evol. Microbiol.">
        <title>The Global Catalogue of Microorganisms (GCM) 10K type strain sequencing project: providing services to taxonomists for standard genome sequencing and annotation.</title>
        <authorList>
            <consortium name="The Broad Institute Genomics Platform"/>
            <consortium name="The Broad Institute Genome Sequencing Center for Infectious Disease"/>
            <person name="Wu L."/>
            <person name="Ma J."/>
        </authorList>
    </citation>
    <scope>NUCLEOTIDE SEQUENCE [LARGE SCALE GENOMIC DNA]</scope>
    <source>
        <strain evidence="6">CGMCC 1.12286</strain>
    </source>
</reference>